<proteinExistence type="predicted"/>
<dbReference type="Proteomes" id="UP000005580">
    <property type="component" value="Unassembled WGS sequence"/>
</dbReference>
<dbReference type="AlphaFoldDB" id="E7RPB3"/>
<dbReference type="EMBL" id="AEPE02000003">
    <property type="protein sequence ID" value="EFZ37556.1"/>
    <property type="molecule type" value="Genomic_DNA"/>
</dbReference>
<dbReference type="PANTHER" id="PTHR42663">
    <property type="entry name" value="HYDROLASE C777.06C-RELATED-RELATED"/>
    <property type="match status" value="1"/>
</dbReference>
<protein>
    <submittedName>
        <fullName evidence="2">Metallo-beta-lactamase domain protein</fullName>
    </submittedName>
</protein>
<dbReference type="STRING" id="28134.SAMN05444288_1840"/>
<gene>
    <name evidence="2" type="primary">lipB</name>
    <name evidence="2" type="ORF">HMPREF0663_11014</name>
</gene>
<organism evidence="2 3">
    <name type="scientific">Hoylesella oralis ATCC 33269</name>
    <dbReference type="NCBI Taxonomy" id="873533"/>
    <lineage>
        <taxon>Bacteria</taxon>
        <taxon>Pseudomonadati</taxon>
        <taxon>Bacteroidota</taxon>
        <taxon>Bacteroidia</taxon>
        <taxon>Bacteroidales</taxon>
        <taxon>Prevotellaceae</taxon>
        <taxon>Hoylesella</taxon>
    </lineage>
</organism>
<dbReference type="HOGENOM" id="CLU_044538_2_1_10"/>
<sequence length="253" mass="28898">MKFTFLGTGTSGGVPSLGCACAVCRSTDRHDKRLRSAALIETDTTRILIDSGPDIRQQLMPLPFKKIDGVLLTHIHYDHVAGIDDLRPFCVFGDINIYADESTVKALKQTMPYCFTEKLYPGVPLLRLHQIVPHLRRKIGDIEFTPVQVMHDRLPILGYRFGNFAYITDMKTIEATEYKYLRGVNTLVVNALRWEKPHHSHMLVDEAVEFSRRVGARQTYFIHMNHQIGFHDEANRRLPEGFCLAYDGLQINV</sequence>
<dbReference type="eggNOG" id="COG1235">
    <property type="taxonomic scope" value="Bacteria"/>
</dbReference>
<accession>E7RPB3</accession>
<dbReference type="CDD" id="cd16279">
    <property type="entry name" value="metallo-hydrolase-like_MBL-fold"/>
    <property type="match status" value="1"/>
</dbReference>
<evidence type="ECO:0000259" key="1">
    <source>
        <dbReference type="SMART" id="SM00849"/>
    </source>
</evidence>
<dbReference type="PANTHER" id="PTHR42663:SF6">
    <property type="entry name" value="HYDROLASE C777.06C-RELATED"/>
    <property type="match status" value="1"/>
</dbReference>
<dbReference type="SMART" id="SM00849">
    <property type="entry name" value="Lactamase_B"/>
    <property type="match status" value="1"/>
</dbReference>
<dbReference type="PROSITE" id="PS51257">
    <property type="entry name" value="PROKAR_LIPOPROTEIN"/>
    <property type="match status" value="1"/>
</dbReference>
<dbReference type="SUPFAM" id="SSF56281">
    <property type="entry name" value="Metallo-hydrolase/oxidoreductase"/>
    <property type="match status" value="1"/>
</dbReference>
<evidence type="ECO:0000313" key="2">
    <source>
        <dbReference type="EMBL" id="EFZ37556.1"/>
    </source>
</evidence>
<dbReference type="Pfam" id="PF12706">
    <property type="entry name" value="Lactamase_B_2"/>
    <property type="match status" value="1"/>
</dbReference>
<name>E7RPB3_9BACT</name>
<keyword evidence="3" id="KW-1185">Reference proteome</keyword>
<dbReference type="InterPro" id="IPR001279">
    <property type="entry name" value="Metallo-B-lactamas"/>
</dbReference>
<evidence type="ECO:0000313" key="3">
    <source>
        <dbReference type="Proteomes" id="UP000005580"/>
    </source>
</evidence>
<dbReference type="Gene3D" id="3.60.15.10">
    <property type="entry name" value="Ribonuclease Z/Hydroxyacylglutathione hydrolase-like"/>
    <property type="match status" value="1"/>
</dbReference>
<dbReference type="RefSeq" id="WP_004368239.1">
    <property type="nucleotide sequence ID" value="NZ_GL833116.1"/>
</dbReference>
<comment type="caution">
    <text evidence="2">The sequence shown here is derived from an EMBL/GenBank/DDBJ whole genome shotgun (WGS) entry which is preliminary data.</text>
</comment>
<feature type="domain" description="Metallo-beta-lactamase" evidence="1">
    <location>
        <begin position="34"/>
        <end position="223"/>
    </location>
</feature>
<reference evidence="2" key="1">
    <citation type="submission" date="2011-01" db="EMBL/GenBank/DDBJ databases">
        <authorList>
            <person name="Muzny D."/>
            <person name="Qin X."/>
            <person name="Buhay C."/>
            <person name="Dugan-Rocha S."/>
            <person name="Ding Y."/>
            <person name="Chen G."/>
            <person name="Hawes A."/>
            <person name="Holder M."/>
            <person name="Jhangiani S."/>
            <person name="Johnson A."/>
            <person name="Khan Z."/>
            <person name="Li Z."/>
            <person name="Liu W."/>
            <person name="Liu X."/>
            <person name="Perez L."/>
            <person name="Shen H."/>
            <person name="Wang Q."/>
            <person name="Watt J."/>
            <person name="Xi L."/>
            <person name="Xin Y."/>
            <person name="Zhou J."/>
            <person name="Deng J."/>
            <person name="Jiang H."/>
            <person name="Liu Y."/>
            <person name="Qu J."/>
            <person name="Song X.-Z."/>
            <person name="Zhang L."/>
            <person name="Villasana D."/>
            <person name="Johnson A."/>
            <person name="Liu J."/>
            <person name="Liyanage D."/>
            <person name="Lorensuhewa L."/>
            <person name="Robinson T."/>
            <person name="Song A."/>
            <person name="Song B.-B."/>
            <person name="Dinh H."/>
            <person name="Thornton R."/>
            <person name="Coyle M."/>
            <person name="Francisco L."/>
            <person name="Jackson L."/>
            <person name="Javaid M."/>
            <person name="Korchina V."/>
            <person name="Kovar C."/>
            <person name="Mata R."/>
            <person name="Mathew T."/>
            <person name="Ngo R."/>
            <person name="Nguyen L."/>
            <person name="Nguyen N."/>
            <person name="Okwuonu G."/>
            <person name="Ongeri F."/>
            <person name="Pham C."/>
            <person name="Simmons D."/>
            <person name="Wilczek-Boney K."/>
            <person name="Hale W."/>
            <person name="Jakkamsetti A."/>
            <person name="Pham P."/>
            <person name="Ruth R."/>
            <person name="San Lucas F."/>
            <person name="Warren J."/>
            <person name="Zhang J."/>
            <person name="Zhao Z."/>
            <person name="Zhou C."/>
            <person name="Zhu D."/>
            <person name="Lee S."/>
            <person name="Bess C."/>
            <person name="Blankenburg K."/>
            <person name="Forbes L."/>
            <person name="Fu Q."/>
            <person name="Gubbala S."/>
            <person name="Hirani K."/>
            <person name="Jayaseelan J.C."/>
            <person name="Lara F."/>
            <person name="Munidasa M."/>
            <person name="Palculict T."/>
            <person name="Patil S."/>
            <person name="Pu L.-L."/>
            <person name="Saada N."/>
            <person name="Tang L."/>
            <person name="Weissenberger G."/>
            <person name="Zhu Y."/>
            <person name="Hemphill L."/>
            <person name="Shang Y."/>
            <person name="Youmans B."/>
            <person name="Ayvaz T."/>
            <person name="Ross M."/>
            <person name="Santibanez J."/>
            <person name="Aqrawi P."/>
            <person name="Gross S."/>
            <person name="Joshi V."/>
            <person name="Fowler G."/>
            <person name="Nazareth L."/>
            <person name="Reid J."/>
            <person name="Worley K."/>
            <person name="Petrosino J."/>
            <person name="Highlander S."/>
            <person name="Gibbs R."/>
        </authorList>
    </citation>
    <scope>NUCLEOTIDE SEQUENCE [LARGE SCALE GENOMIC DNA]</scope>
    <source>
        <strain evidence="2">ATCC 33269</strain>
    </source>
</reference>
<dbReference type="InterPro" id="IPR036866">
    <property type="entry name" value="RibonucZ/Hydroxyglut_hydro"/>
</dbReference>